<evidence type="ECO:0000313" key="3">
    <source>
        <dbReference type="EMBL" id="AWK85895.1"/>
    </source>
</evidence>
<dbReference type="GO" id="GO:0003676">
    <property type="term" value="F:nucleic acid binding"/>
    <property type="evidence" value="ECO:0007669"/>
    <property type="project" value="InterPro"/>
</dbReference>
<dbReference type="InterPro" id="IPR011856">
    <property type="entry name" value="tRNA_endonuc-like_dom_sf"/>
</dbReference>
<dbReference type="Pfam" id="PF02021">
    <property type="entry name" value="UPF0102"/>
    <property type="match status" value="1"/>
</dbReference>
<evidence type="ECO:0000256" key="1">
    <source>
        <dbReference type="ARBA" id="ARBA00006738"/>
    </source>
</evidence>
<reference evidence="4" key="1">
    <citation type="submission" date="2018-05" db="EMBL/GenBank/DDBJ databases">
        <title>Azospirillum thermophila sp. nov., a novel isolated from hot spring.</title>
        <authorList>
            <person name="Zhao Z."/>
        </authorList>
    </citation>
    <scope>NUCLEOTIDE SEQUENCE [LARGE SCALE GENOMIC DNA]</scope>
    <source>
        <strain evidence="4">CFH 70021</strain>
    </source>
</reference>
<keyword evidence="4" id="KW-1185">Reference proteome</keyword>
<dbReference type="Proteomes" id="UP000245629">
    <property type="component" value="Chromosome 2"/>
</dbReference>
<dbReference type="PANTHER" id="PTHR34039:SF1">
    <property type="entry name" value="UPF0102 PROTEIN YRAN"/>
    <property type="match status" value="1"/>
</dbReference>
<dbReference type="NCBIfam" id="NF009151">
    <property type="entry name" value="PRK12497.1-5"/>
    <property type="match status" value="1"/>
</dbReference>
<name>A0A2S2CN73_9PROT</name>
<dbReference type="RefSeq" id="WP_109325330.1">
    <property type="nucleotide sequence ID" value="NZ_CP029353.1"/>
</dbReference>
<dbReference type="KEGG" id="azz:DEW08_06115"/>
<dbReference type="InterPro" id="IPR003509">
    <property type="entry name" value="UPF0102_YraN-like"/>
</dbReference>
<dbReference type="Gene3D" id="3.40.1350.10">
    <property type="match status" value="1"/>
</dbReference>
<proteinExistence type="inferred from homology"/>
<accession>A0A2S2CN73</accession>
<gene>
    <name evidence="3" type="ORF">DEW08_06115</name>
</gene>
<organism evidence="3 4">
    <name type="scientific">Azospirillum thermophilum</name>
    <dbReference type="NCBI Taxonomy" id="2202148"/>
    <lineage>
        <taxon>Bacteria</taxon>
        <taxon>Pseudomonadati</taxon>
        <taxon>Pseudomonadota</taxon>
        <taxon>Alphaproteobacteria</taxon>
        <taxon>Rhodospirillales</taxon>
        <taxon>Azospirillaceae</taxon>
        <taxon>Azospirillum</taxon>
    </lineage>
</organism>
<dbReference type="NCBIfam" id="TIGR00252">
    <property type="entry name" value="YraN family protein"/>
    <property type="match status" value="1"/>
</dbReference>
<dbReference type="SUPFAM" id="SSF52980">
    <property type="entry name" value="Restriction endonuclease-like"/>
    <property type="match status" value="1"/>
</dbReference>
<dbReference type="AlphaFoldDB" id="A0A2S2CN73"/>
<sequence length="122" mass="13739">MAELDALRRRAEGYGRLAEGLCRLSLRLKGYRILAQRLRTPMGEIDIVARRGSTIAIVEVKARADWGAASEAVGARQRGRLARAAHAWLAANPRYAGYALRFDVMLVTPWSWPRHLKDAWRA</sequence>
<dbReference type="EMBL" id="CP029353">
    <property type="protein sequence ID" value="AWK85895.1"/>
    <property type="molecule type" value="Genomic_DNA"/>
</dbReference>
<evidence type="ECO:0000313" key="4">
    <source>
        <dbReference type="Proteomes" id="UP000245629"/>
    </source>
</evidence>
<evidence type="ECO:0000256" key="2">
    <source>
        <dbReference type="HAMAP-Rule" id="MF_00048"/>
    </source>
</evidence>
<dbReference type="InterPro" id="IPR011335">
    <property type="entry name" value="Restrct_endonuc-II-like"/>
</dbReference>
<dbReference type="PANTHER" id="PTHR34039">
    <property type="entry name" value="UPF0102 PROTEIN YRAN"/>
    <property type="match status" value="1"/>
</dbReference>
<dbReference type="HAMAP" id="MF_00048">
    <property type="entry name" value="UPF0102"/>
    <property type="match status" value="1"/>
</dbReference>
<protein>
    <recommendedName>
        <fullName evidence="2">UPF0102 protein DEW08_06115</fullName>
    </recommendedName>
</protein>
<comment type="similarity">
    <text evidence="1 2">Belongs to the UPF0102 family.</text>
</comment>
<dbReference type="OrthoDB" id="9812968at2"/>